<dbReference type="GO" id="GO:0016747">
    <property type="term" value="F:acyltransferase activity, transferring groups other than amino-acyl groups"/>
    <property type="evidence" value="ECO:0007669"/>
    <property type="project" value="TreeGrafter"/>
</dbReference>
<dbReference type="Proteomes" id="UP000265768">
    <property type="component" value="Unassembled WGS sequence"/>
</dbReference>
<dbReference type="AlphaFoldDB" id="A0A3A4B338"/>
<dbReference type="Pfam" id="PF00756">
    <property type="entry name" value="Esterase"/>
    <property type="match status" value="1"/>
</dbReference>
<protein>
    <submittedName>
        <fullName evidence="2">Esterase family protein</fullName>
    </submittedName>
</protein>
<organism evidence="2 3">
    <name type="scientific">Bailinhaonella thermotolerans</name>
    <dbReference type="NCBI Taxonomy" id="1070861"/>
    <lineage>
        <taxon>Bacteria</taxon>
        <taxon>Bacillati</taxon>
        <taxon>Actinomycetota</taxon>
        <taxon>Actinomycetes</taxon>
        <taxon>Streptosporangiales</taxon>
        <taxon>Streptosporangiaceae</taxon>
        <taxon>Bailinhaonella</taxon>
    </lineage>
</organism>
<dbReference type="InterPro" id="IPR050583">
    <property type="entry name" value="Mycobacterial_A85_antigen"/>
</dbReference>
<keyword evidence="3" id="KW-1185">Reference proteome</keyword>
<evidence type="ECO:0000313" key="2">
    <source>
        <dbReference type="EMBL" id="RJL34608.1"/>
    </source>
</evidence>
<dbReference type="PANTHER" id="PTHR48098">
    <property type="entry name" value="ENTEROCHELIN ESTERASE-RELATED"/>
    <property type="match status" value="1"/>
</dbReference>
<gene>
    <name evidence="2" type="ORF">D5H75_06160</name>
</gene>
<name>A0A3A4B338_9ACTN</name>
<dbReference type="PANTHER" id="PTHR48098:SF1">
    <property type="entry name" value="DIACYLGLYCEROL ACYLTRANSFERASE_MYCOLYLTRANSFERASE AG85A"/>
    <property type="match status" value="1"/>
</dbReference>
<sequence length="337" mass="36613">MVVLALLAAACAGERPPPPEPAATPTASALPEPEPTPARTGADDGAAVTAERRVDGRTLDLTIDSPALGGPGKVRLLLPRGWAKDARRTWPVLWLLHGGFDDHTSWTAKTSVESITAKAGVIVVMPDGGRCGSYSNWWNHGRGGAPRWETFHLDEVRQILERGYRAGTGRAIAGYSMGGQGAMLYAARRPGMFRAAASFSGAVHILYDNPRGLDPSVVIAGGTSLACPGTDWKRIWGDPRDPEQRRIWAEHNPYDVAAGLRDVRLYVAAGTGRPERGGLPIGDAVEELAYGVAQEFVKRLYELDIPVKTHFYPGRHTHRYWERELRAALPGMLEAMR</sequence>
<accession>A0A3A4B338</accession>
<proteinExistence type="predicted"/>
<dbReference type="OrthoDB" id="4527292at2"/>
<evidence type="ECO:0000256" key="1">
    <source>
        <dbReference type="SAM" id="MobiDB-lite"/>
    </source>
</evidence>
<dbReference type="SUPFAM" id="SSF53474">
    <property type="entry name" value="alpha/beta-Hydrolases"/>
    <property type="match status" value="1"/>
</dbReference>
<feature type="region of interest" description="Disordered" evidence="1">
    <location>
        <begin position="12"/>
        <end position="47"/>
    </location>
</feature>
<comment type="caution">
    <text evidence="2">The sequence shown here is derived from an EMBL/GenBank/DDBJ whole genome shotgun (WGS) entry which is preliminary data.</text>
</comment>
<dbReference type="InterPro" id="IPR029058">
    <property type="entry name" value="AB_hydrolase_fold"/>
</dbReference>
<dbReference type="InterPro" id="IPR000801">
    <property type="entry name" value="Esterase-like"/>
</dbReference>
<evidence type="ECO:0000313" key="3">
    <source>
        <dbReference type="Proteomes" id="UP000265768"/>
    </source>
</evidence>
<reference evidence="2 3" key="1">
    <citation type="submission" date="2018-09" db="EMBL/GenBank/DDBJ databases">
        <title>YIM 75507 draft genome.</title>
        <authorList>
            <person name="Tang S."/>
            <person name="Feng Y."/>
        </authorList>
    </citation>
    <scope>NUCLEOTIDE SEQUENCE [LARGE SCALE GENOMIC DNA]</scope>
    <source>
        <strain evidence="2 3">YIM 75507</strain>
    </source>
</reference>
<dbReference type="EMBL" id="QZEY01000002">
    <property type="protein sequence ID" value="RJL34608.1"/>
    <property type="molecule type" value="Genomic_DNA"/>
</dbReference>
<dbReference type="Gene3D" id="3.40.50.1820">
    <property type="entry name" value="alpha/beta hydrolase"/>
    <property type="match status" value="1"/>
</dbReference>